<keyword evidence="1" id="KW-1133">Transmembrane helix</keyword>
<comment type="caution">
    <text evidence="2">The sequence shown here is derived from an EMBL/GenBank/DDBJ whole genome shotgun (WGS) entry which is preliminary data.</text>
</comment>
<accession>X1G4I6</accession>
<reference evidence="2" key="1">
    <citation type="journal article" date="2014" name="Front. Microbiol.">
        <title>High frequency of phylogenetically diverse reductive dehalogenase-homologous genes in deep subseafloor sedimentary metagenomes.</title>
        <authorList>
            <person name="Kawai M."/>
            <person name="Futagami T."/>
            <person name="Toyoda A."/>
            <person name="Takaki Y."/>
            <person name="Nishi S."/>
            <person name="Hori S."/>
            <person name="Arai W."/>
            <person name="Tsubouchi T."/>
            <person name="Morono Y."/>
            <person name="Uchiyama I."/>
            <person name="Ito T."/>
            <person name="Fujiyama A."/>
            <person name="Inagaki F."/>
            <person name="Takami H."/>
        </authorList>
    </citation>
    <scope>NUCLEOTIDE SEQUENCE</scope>
    <source>
        <strain evidence="2">Expedition CK06-06</strain>
    </source>
</reference>
<evidence type="ECO:0000256" key="1">
    <source>
        <dbReference type="SAM" id="Phobius"/>
    </source>
</evidence>
<dbReference type="AlphaFoldDB" id="X1G4I6"/>
<feature type="transmembrane region" description="Helical" evidence="1">
    <location>
        <begin position="216"/>
        <end position="240"/>
    </location>
</feature>
<keyword evidence="1" id="KW-0472">Membrane</keyword>
<protein>
    <submittedName>
        <fullName evidence="2">Uncharacterized protein</fullName>
    </submittedName>
</protein>
<dbReference type="EMBL" id="BARU01010981">
    <property type="protein sequence ID" value="GAH39735.1"/>
    <property type="molecule type" value="Genomic_DNA"/>
</dbReference>
<name>X1G4I6_9ZZZZ</name>
<proteinExistence type="predicted"/>
<evidence type="ECO:0000313" key="2">
    <source>
        <dbReference type="EMBL" id="GAH39735.1"/>
    </source>
</evidence>
<gene>
    <name evidence="2" type="ORF">S03H2_20767</name>
</gene>
<feature type="non-terminal residue" evidence="2">
    <location>
        <position position="284"/>
    </location>
</feature>
<dbReference type="Gene3D" id="3.40.120.10">
    <property type="entry name" value="Alpha-D-Glucose-1,6-Bisphosphate, subunit A, domain 3"/>
    <property type="match status" value="1"/>
</dbReference>
<feature type="non-terminal residue" evidence="2">
    <location>
        <position position="1"/>
    </location>
</feature>
<keyword evidence="1" id="KW-0812">Transmembrane</keyword>
<sequence>YKPIPIDAEKKNNDYVVSLISKVLEIKSIKNKKLVIWPYLDKARGIVTLFKRLGADIILIDEEINPPNPIKELRENKLKQVMESEGSEIAILLDADRDRIALYVKQNGEYNYYIPNEIYSALHNILAKDYQKKIINVRTIPSDLRGDDTSFINILTGVGYKHLGVILYFLLGIEVDKSKVDKAILYFEDENNNLRKIDNALTLYSLSLIKMVLLSFFAKLFMILIFCLSTAGIVLLIPLIDQSIDFEISWPRAISSVINTRAGTGYLSAIIGNLESNRKLSLLS</sequence>
<organism evidence="2">
    <name type="scientific">marine sediment metagenome</name>
    <dbReference type="NCBI Taxonomy" id="412755"/>
    <lineage>
        <taxon>unclassified sequences</taxon>
        <taxon>metagenomes</taxon>
        <taxon>ecological metagenomes</taxon>
    </lineage>
</organism>